<dbReference type="EC" id="5.1.3.13" evidence="3 7"/>
<dbReference type="GO" id="GO:0019305">
    <property type="term" value="P:dTDP-rhamnose biosynthetic process"/>
    <property type="evidence" value="ECO:0007669"/>
    <property type="project" value="UniProtKB-UniRule"/>
</dbReference>
<evidence type="ECO:0000256" key="2">
    <source>
        <dbReference type="ARBA" id="ARBA00001997"/>
    </source>
</evidence>
<dbReference type="NCBIfam" id="TIGR01221">
    <property type="entry name" value="rmlC"/>
    <property type="match status" value="1"/>
</dbReference>
<dbReference type="InterPro" id="IPR014710">
    <property type="entry name" value="RmlC-like_jellyroll"/>
</dbReference>
<feature type="active site" description="Proton donor" evidence="5">
    <location>
        <position position="132"/>
    </location>
</feature>
<dbReference type="KEGG" id="sva:SVA_1518"/>
<evidence type="ECO:0000256" key="5">
    <source>
        <dbReference type="PIRSR" id="PIRSR600888-1"/>
    </source>
</evidence>
<dbReference type="CDD" id="cd00438">
    <property type="entry name" value="cupin_RmlC"/>
    <property type="match status" value="1"/>
</dbReference>
<dbReference type="InterPro" id="IPR000888">
    <property type="entry name" value="RmlC-like"/>
</dbReference>
<keyword evidence="7" id="KW-0413">Isomerase</keyword>
<dbReference type="PANTHER" id="PTHR21047">
    <property type="entry name" value="DTDP-6-DEOXY-D-GLUCOSE-3,5 EPIMERASE"/>
    <property type="match status" value="1"/>
</dbReference>
<dbReference type="OrthoDB" id="9800680at2"/>
<sequence>MRFIETSLPGAWVIEPEPHYDERGFFARTWCEREFREHGIAMAVRQCNLSGNRARGILRGLHYQASPHAEAKVVSCLRGAIHDVIVDLRPDSPSFKRHAAVELSPGNGRMLYVPPGMAHGYQTLTDDALVHYLMSEHYVAEAQRGVRWDDPAFGIEWPAVEARIISARDLAYPDFLG</sequence>
<comment type="catalytic activity">
    <reaction evidence="1 7">
        <text>dTDP-4-dehydro-6-deoxy-alpha-D-glucose = dTDP-4-dehydro-beta-L-rhamnose</text>
        <dbReference type="Rhea" id="RHEA:16969"/>
        <dbReference type="ChEBI" id="CHEBI:57649"/>
        <dbReference type="ChEBI" id="CHEBI:62830"/>
        <dbReference type="EC" id="5.1.3.13"/>
    </reaction>
</comment>
<dbReference type="Proteomes" id="UP000218899">
    <property type="component" value="Chromosome"/>
</dbReference>
<dbReference type="SUPFAM" id="SSF51182">
    <property type="entry name" value="RmlC-like cupins"/>
    <property type="match status" value="1"/>
</dbReference>
<evidence type="ECO:0000256" key="3">
    <source>
        <dbReference type="ARBA" id="ARBA00012098"/>
    </source>
</evidence>
<dbReference type="GO" id="GO:0000271">
    <property type="term" value="P:polysaccharide biosynthetic process"/>
    <property type="evidence" value="ECO:0007669"/>
    <property type="project" value="TreeGrafter"/>
</dbReference>
<accession>A0A1B4V3E1</accession>
<dbReference type="InterPro" id="IPR011051">
    <property type="entry name" value="RmlC_Cupin_sf"/>
</dbReference>
<reference evidence="8 9" key="1">
    <citation type="submission" date="2015-08" db="EMBL/GenBank/DDBJ databases">
        <title>Complete genome sequence of Sulfurifustis variabilis.</title>
        <authorList>
            <person name="Miura A."/>
            <person name="Kojima H."/>
            <person name="Fukui M."/>
        </authorList>
    </citation>
    <scope>NUCLEOTIDE SEQUENCE [LARGE SCALE GENOMIC DNA]</scope>
    <source>
        <strain evidence="9">skN76</strain>
    </source>
</reference>
<dbReference type="GO" id="GO:0005829">
    <property type="term" value="C:cytosol"/>
    <property type="evidence" value="ECO:0007669"/>
    <property type="project" value="TreeGrafter"/>
</dbReference>
<feature type="active site" description="Proton acceptor" evidence="5">
    <location>
        <position position="62"/>
    </location>
</feature>
<dbReference type="Pfam" id="PF00908">
    <property type="entry name" value="dTDP_sugar_isom"/>
    <property type="match status" value="1"/>
</dbReference>
<feature type="site" description="Participates in a stacking interaction with the thymidine ring of dTDP-4-oxo-6-deoxyglucose" evidence="6">
    <location>
        <position position="138"/>
    </location>
</feature>
<organism evidence="8 9">
    <name type="scientific">Sulfurifustis variabilis</name>
    <dbReference type="NCBI Taxonomy" id="1675686"/>
    <lineage>
        <taxon>Bacteria</taxon>
        <taxon>Pseudomonadati</taxon>
        <taxon>Pseudomonadota</taxon>
        <taxon>Gammaproteobacteria</taxon>
        <taxon>Acidiferrobacterales</taxon>
        <taxon>Acidiferrobacteraceae</taxon>
        <taxon>Sulfurifustis</taxon>
    </lineage>
</organism>
<evidence type="ECO:0000313" key="8">
    <source>
        <dbReference type="EMBL" id="BAU48080.1"/>
    </source>
</evidence>
<dbReference type="AlphaFoldDB" id="A0A1B4V3E1"/>
<comment type="function">
    <text evidence="2 7">Catalyzes the epimerization of the C3' and C5'positions of dTDP-6-deoxy-D-xylo-4-hexulose, forming dTDP-6-deoxy-L-lyxo-4-hexulose.</text>
</comment>
<comment type="similarity">
    <text evidence="7">Belongs to the dTDP-4-dehydrorhamnose 3,5-epimerase family.</text>
</comment>
<dbReference type="RefSeq" id="WP_096460627.1">
    <property type="nucleotide sequence ID" value="NZ_AP014936.1"/>
</dbReference>
<evidence type="ECO:0000256" key="6">
    <source>
        <dbReference type="PIRSR" id="PIRSR600888-3"/>
    </source>
</evidence>
<comment type="pathway">
    <text evidence="7">Carbohydrate biosynthesis; dTDP-L-rhamnose biosynthesis.</text>
</comment>
<evidence type="ECO:0000256" key="1">
    <source>
        <dbReference type="ARBA" id="ARBA00001298"/>
    </source>
</evidence>
<gene>
    <name evidence="8" type="ORF">SVA_1518</name>
</gene>
<name>A0A1B4V3E1_9GAMM</name>
<dbReference type="EMBL" id="AP014936">
    <property type="protein sequence ID" value="BAU48080.1"/>
    <property type="molecule type" value="Genomic_DNA"/>
</dbReference>
<protein>
    <recommendedName>
        <fullName evidence="4 7">dTDP-4-dehydrorhamnose 3,5-epimerase</fullName>
        <ecNumber evidence="3 7">5.1.3.13</ecNumber>
    </recommendedName>
    <alternativeName>
        <fullName evidence="7">Thymidine diphospho-4-keto-rhamnose 3,5-epimerase</fullName>
    </alternativeName>
</protein>
<dbReference type="Gene3D" id="2.60.120.10">
    <property type="entry name" value="Jelly Rolls"/>
    <property type="match status" value="1"/>
</dbReference>
<dbReference type="GO" id="GO:0008830">
    <property type="term" value="F:dTDP-4-dehydrorhamnose 3,5-epimerase activity"/>
    <property type="evidence" value="ECO:0007669"/>
    <property type="project" value="UniProtKB-UniRule"/>
</dbReference>
<proteinExistence type="inferred from homology"/>
<evidence type="ECO:0000256" key="7">
    <source>
        <dbReference type="RuleBase" id="RU364069"/>
    </source>
</evidence>
<dbReference type="UniPathway" id="UPA00124"/>
<evidence type="ECO:0000256" key="4">
    <source>
        <dbReference type="ARBA" id="ARBA00019595"/>
    </source>
</evidence>
<comment type="subunit">
    <text evidence="7">Homodimer.</text>
</comment>
<evidence type="ECO:0000313" key="9">
    <source>
        <dbReference type="Proteomes" id="UP000218899"/>
    </source>
</evidence>
<dbReference type="PANTHER" id="PTHR21047:SF2">
    <property type="entry name" value="THYMIDINE DIPHOSPHO-4-KETO-RHAMNOSE 3,5-EPIMERASE"/>
    <property type="match status" value="1"/>
</dbReference>
<keyword evidence="9" id="KW-1185">Reference proteome</keyword>